<sequence>MKKSLWCGRGNTWMARRWFFKAFLSPLTILSLTQTVFTLLQSVIQFCSKSILTLTPVIPLTLNPVTTLTPVTPATPATPATPLTLTPVTPLTLDSCNSYR</sequence>
<dbReference type="EMBL" id="BMAT01013026">
    <property type="protein sequence ID" value="GFS04060.1"/>
    <property type="molecule type" value="Genomic_DNA"/>
</dbReference>
<proteinExistence type="predicted"/>
<comment type="caution">
    <text evidence="1">The sequence shown here is derived from an EMBL/GenBank/DDBJ whole genome shotgun (WGS) entry which is preliminary data.</text>
</comment>
<gene>
    <name evidence="1" type="ORF">ElyMa_006485300</name>
</gene>
<dbReference type="AlphaFoldDB" id="A0AAV4I2D0"/>
<name>A0AAV4I2D0_9GAST</name>
<evidence type="ECO:0000313" key="2">
    <source>
        <dbReference type="Proteomes" id="UP000762676"/>
    </source>
</evidence>
<dbReference type="Proteomes" id="UP000762676">
    <property type="component" value="Unassembled WGS sequence"/>
</dbReference>
<organism evidence="1 2">
    <name type="scientific">Elysia marginata</name>
    <dbReference type="NCBI Taxonomy" id="1093978"/>
    <lineage>
        <taxon>Eukaryota</taxon>
        <taxon>Metazoa</taxon>
        <taxon>Spiralia</taxon>
        <taxon>Lophotrochozoa</taxon>
        <taxon>Mollusca</taxon>
        <taxon>Gastropoda</taxon>
        <taxon>Heterobranchia</taxon>
        <taxon>Euthyneura</taxon>
        <taxon>Panpulmonata</taxon>
        <taxon>Sacoglossa</taxon>
        <taxon>Placobranchoidea</taxon>
        <taxon>Plakobranchidae</taxon>
        <taxon>Elysia</taxon>
    </lineage>
</organism>
<reference evidence="1 2" key="1">
    <citation type="journal article" date="2021" name="Elife">
        <title>Chloroplast acquisition without the gene transfer in kleptoplastic sea slugs, Plakobranchus ocellatus.</title>
        <authorList>
            <person name="Maeda T."/>
            <person name="Takahashi S."/>
            <person name="Yoshida T."/>
            <person name="Shimamura S."/>
            <person name="Takaki Y."/>
            <person name="Nagai Y."/>
            <person name="Toyoda A."/>
            <person name="Suzuki Y."/>
            <person name="Arimoto A."/>
            <person name="Ishii H."/>
            <person name="Satoh N."/>
            <person name="Nishiyama T."/>
            <person name="Hasebe M."/>
            <person name="Maruyama T."/>
            <person name="Minagawa J."/>
            <person name="Obokata J."/>
            <person name="Shigenobu S."/>
        </authorList>
    </citation>
    <scope>NUCLEOTIDE SEQUENCE [LARGE SCALE GENOMIC DNA]</scope>
</reference>
<keyword evidence="2" id="KW-1185">Reference proteome</keyword>
<evidence type="ECO:0000313" key="1">
    <source>
        <dbReference type="EMBL" id="GFS04060.1"/>
    </source>
</evidence>
<protein>
    <submittedName>
        <fullName evidence="1">Uncharacterized protein</fullName>
    </submittedName>
</protein>
<accession>A0AAV4I2D0</accession>